<sequence>MSGVPSYSERLVTVTHSFAYADQDLNGFGWEIGAFVYEEAASPNPFLTEVTIADDGETVTLVFNETVVTTDYDYGDLDLDCVLTRDNILLYDISGSGSTRTVTAESVILEDDTCNIDYTGDAGEITDNAEPPNSMETCDSCVTVT</sequence>
<comment type="caution">
    <text evidence="1">The sequence shown here is derived from an EMBL/GenBank/DDBJ whole genome shotgun (WGS) entry which is preliminary data.</text>
</comment>
<dbReference type="AlphaFoldDB" id="X1EW43"/>
<evidence type="ECO:0000313" key="1">
    <source>
        <dbReference type="EMBL" id="GAH12848.1"/>
    </source>
</evidence>
<dbReference type="EMBL" id="BART01033949">
    <property type="protein sequence ID" value="GAH12848.1"/>
    <property type="molecule type" value="Genomic_DNA"/>
</dbReference>
<accession>X1EW43</accession>
<reference evidence="1" key="1">
    <citation type="journal article" date="2014" name="Front. Microbiol.">
        <title>High frequency of phylogenetically diverse reductive dehalogenase-homologous genes in deep subseafloor sedimentary metagenomes.</title>
        <authorList>
            <person name="Kawai M."/>
            <person name="Futagami T."/>
            <person name="Toyoda A."/>
            <person name="Takaki Y."/>
            <person name="Nishi S."/>
            <person name="Hori S."/>
            <person name="Arai W."/>
            <person name="Tsubouchi T."/>
            <person name="Morono Y."/>
            <person name="Uchiyama I."/>
            <person name="Ito T."/>
            <person name="Fujiyama A."/>
            <person name="Inagaki F."/>
            <person name="Takami H."/>
        </authorList>
    </citation>
    <scope>NUCLEOTIDE SEQUENCE</scope>
    <source>
        <strain evidence="1">Expedition CK06-06</strain>
    </source>
</reference>
<gene>
    <name evidence="1" type="ORF">S01H4_58169</name>
</gene>
<protein>
    <submittedName>
        <fullName evidence="1">Uncharacterized protein</fullName>
    </submittedName>
</protein>
<name>X1EW43_9ZZZZ</name>
<organism evidence="1">
    <name type="scientific">marine sediment metagenome</name>
    <dbReference type="NCBI Taxonomy" id="412755"/>
    <lineage>
        <taxon>unclassified sequences</taxon>
        <taxon>metagenomes</taxon>
        <taxon>ecological metagenomes</taxon>
    </lineage>
</organism>
<proteinExistence type="predicted"/>
<feature type="non-terminal residue" evidence="1">
    <location>
        <position position="145"/>
    </location>
</feature>